<sequence>MTEEELHATIRELLAGQKDMTIATIRPDGFPQATVVSYVNEDSDIYFGCGDHSQKAENIARDDRVSCTITAPYTDWNEIRGLSLGGHAARITQPDELQRIEQLFITKFPQVMDYAIGPPEGVAFIRVRPKVVSVLDYTKGFGHSELVYL</sequence>
<gene>
    <name evidence="3" type="ORF">BXY53_0138</name>
</gene>
<dbReference type="PANTHER" id="PTHR35176">
    <property type="entry name" value="HEME OXYGENASE HI_0854-RELATED"/>
    <property type="match status" value="1"/>
</dbReference>
<dbReference type="InterPro" id="IPR011576">
    <property type="entry name" value="Pyridox_Oxase_N"/>
</dbReference>
<dbReference type="OrthoDB" id="3693562at2"/>
<dbReference type="SUPFAM" id="SSF50475">
    <property type="entry name" value="FMN-binding split barrel"/>
    <property type="match status" value="1"/>
</dbReference>
<dbReference type="GO" id="GO:0070967">
    <property type="term" value="F:coenzyme F420 binding"/>
    <property type="evidence" value="ECO:0007669"/>
    <property type="project" value="TreeGrafter"/>
</dbReference>
<dbReference type="AlphaFoldDB" id="A0A397Q5K1"/>
<dbReference type="Proteomes" id="UP000266273">
    <property type="component" value="Unassembled WGS sequence"/>
</dbReference>
<feature type="domain" description="Pyridoxamine 5'-phosphate oxidase N-terminal" evidence="2">
    <location>
        <begin position="7"/>
        <end position="132"/>
    </location>
</feature>
<proteinExistence type="predicted"/>
<name>A0A397Q5K1_9HYPH</name>
<dbReference type="Pfam" id="PF01243">
    <property type="entry name" value="PNPOx_N"/>
    <property type="match status" value="1"/>
</dbReference>
<keyword evidence="1" id="KW-0560">Oxidoreductase</keyword>
<comment type="caution">
    <text evidence="3">The sequence shown here is derived from an EMBL/GenBank/DDBJ whole genome shotgun (WGS) entry which is preliminary data.</text>
</comment>
<evidence type="ECO:0000313" key="4">
    <source>
        <dbReference type="Proteomes" id="UP000266273"/>
    </source>
</evidence>
<evidence type="ECO:0000313" key="3">
    <source>
        <dbReference type="EMBL" id="RIA55085.1"/>
    </source>
</evidence>
<dbReference type="InterPro" id="IPR052019">
    <property type="entry name" value="F420H2_bilvrd_red/Heme_oxyg"/>
</dbReference>
<dbReference type="GO" id="GO:0005829">
    <property type="term" value="C:cytosol"/>
    <property type="evidence" value="ECO:0007669"/>
    <property type="project" value="TreeGrafter"/>
</dbReference>
<dbReference type="PANTHER" id="PTHR35176:SF6">
    <property type="entry name" value="HEME OXYGENASE HI_0854-RELATED"/>
    <property type="match status" value="1"/>
</dbReference>
<dbReference type="RefSeq" id="WP_119060039.1">
    <property type="nucleotide sequence ID" value="NZ_QXDF01000001.1"/>
</dbReference>
<evidence type="ECO:0000259" key="2">
    <source>
        <dbReference type="Pfam" id="PF01243"/>
    </source>
</evidence>
<dbReference type="InterPro" id="IPR012349">
    <property type="entry name" value="Split_barrel_FMN-bd"/>
</dbReference>
<dbReference type="EMBL" id="QXDF01000001">
    <property type="protein sequence ID" value="RIA55085.1"/>
    <property type="molecule type" value="Genomic_DNA"/>
</dbReference>
<accession>A0A397Q5K1</accession>
<reference evidence="3 4" key="1">
    <citation type="submission" date="2018-08" db="EMBL/GenBank/DDBJ databases">
        <title>Genomic Encyclopedia of Archaeal and Bacterial Type Strains, Phase II (KMG-II): from individual species to whole genera.</title>
        <authorList>
            <person name="Goeker M."/>
        </authorList>
    </citation>
    <scope>NUCLEOTIDE SEQUENCE [LARGE SCALE GENOMIC DNA]</scope>
    <source>
        <strain evidence="3 4">DSM 5002</strain>
    </source>
</reference>
<keyword evidence="4" id="KW-1185">Reference proteome</keyword>
<dbReference type="GO" id="GO:0016627">
    <property type="term" value="F:oxidoreductase activity, acting on the CH-CH group of donors"/>
    <property type="evidence" value="ECO:0007669"/>
    <property type="project" value="TreeGrafter"/>
</dbReference>
<protein>
    <submittedName>
        <fullName evidence="3">Pyridoxamine 5'-phosphate oxidase</fullName>
    </submittedName>
</protein>
<organism evidence="3 4">
    <name type="scientific">Dichotomicrobium thermohalophilum</name>
    <dbReference type="NCBI Taxonomy" id="933063"/>
    <lineage>
        <taxon>Bacteria</taxon>
        <taxon>Pseudomonadati</taxon>
        <taxon>Pseudomonadota</taxon>
        <taxon>Alphaproteobacteria</taxon>
        <taxon>Hyphomicrobiales</taxon>
        <taxon>Hyphomicrobiaceae</taxon>
        <taxon>Dichotomicrobium</taxon>
    </lineage>
</organism>
<dbReference type="Gene3D" id="2.30.110.10">
    <property type="entry name" value="Electron Transport, Fmn-binding Protein, Chain A"/>
    <property type="match status" value="1"/>
</dbReference>
<evidence type="ECO:0000256" key="1">
    <source>
        <dbReference type="ARBA" id="ARBA00023002"/>
    </source>
</evidence>